<dbReference type="EMBL" id="JAPDDP010000023">
    <property type="protein sequence ID" value="MDA0181579.1"/>
    <property type="molecule type" value="Genomic_DNA"/>
</dbReference>
<protein>
    <recommendedName>
        <fullName evidence="4">DUF1059 domain-containing protein</fullName>
    </recommendedName>
</protein>
<feature type="compositionally biased region" description="Basic and acidic residues" evidence="1">
    <location>
        <begin position="40"/>
        <end position="56"/>
    </location>
</feature>
<comment type="caution">
    <text evidence="2">The sequence shown here is derived from an EMBL/GenBank/DDBJ whole genome shotgun (WGS) entry which is preliminary data.</text>
</comment>
<sequence>MRTIECNVCGETLSAANDEELAKQLKDHLVDEHDESPSDDEIHQTVDHEAYDAMDS</sequence>
<reference evidence="2" key="1">
    <citation type="submission" date="2022-10" db="EMBL/GenBank/DDBJ databases">
        <title>The WGS of Solirubrobacter phytolaccae KCTC 29190.</title>
        <authorList>
            <person name="Jiang Z."/>
        </authorList>
    </citation>
    <scope>NUCLEOTIDE SEQUENCE</scope>
    <source>
        <strain evidence="2">KCTC 29190</strain>
    </source>
</reference>
<evidence type="ECO:0000256" key="1">
    <source>
        <dbReference type="SAM" id="MobiDB-lite"/>
    </source>
</evidence>
<gene>
    <name evidence="2" type="ORF">OJ997_14840</name>
</gene>
<keyword evidence="3" id="KW-1185">Reference proteome</keyword>
<dbReference type="Proteomes" id="UP001147653">
    <property type="component" value="Unassembled WGS sequence"/>
</dbReference>
<feature type="region of interest" description="Disordered" evidence="1">
    <location>
        <begin position="31"/>
        <end position="56"/>
    </location>
</feature>
<name>A0A9X3S7Y9_9ACTN</name>
<evidence type="ECO:0000313" key="2">
    <source>
        <dbReference type="EMBL" id="MDA0181579.1"/>
    </source>
</evidence>
<accession>A0A9X3S7Y9</accession>
<dbReference type="RefSeq" id="WP_270025914.1">
    <property type="nucleotide sequence ID" value="NZ_JAPDDP010000023.1"/>
</dbReference>
<evidence type="ECO:0000313" key="3">
    <source>
        <dbReference type="Proteomes" id="UP001147653"/>
    </source>
</evidence>
<dbReference type="AlphaFoldDB" id="A0A9X3S7Y9"/>
<proteinExistence type="predicted"/>
<evidence type="ECO:0008006" key="4">
    <source>
        <dbReference type="Google" id="ProtNLM"/>
    </source>
</evidence>
<organism evidence="2 3">
    <name type="scientific">Solirubrobacter phytolaccae</name>
    <dbReference type="NCBI Taxonomy" id="1404360"/>
    <lineage>
        <taxon>Bacteria</taxon>
        <taxon>Bacillati</taxon>
        <taxon>Actinomycetota</taxon>
        <taxon>Thermoleophilia</taxon>
        <taxon>Solirubrobacterales</taxon>
        <taxon>Solirubrobacteraceae</taxon>
        <taxon>Solirubrobacter</taxon>
    </lineage>
</organism>